<evidence type="ECO:0000313" key="2">
    <source>
        <dbReference type="Proteomes" id="UP000464178"/>
    </source>
</evidence>
<evidence type="ECO:0000313" key="1">
    <source>
        <dbReference type="EMBL" id="VTR96611.1"/>
    </source>
</evidence>
<dbReference type="KEGG" id="gms:SOIL9_11340"/>
<dbReference type="Proteomes" id="UP000464178">
    <property type="component" value="Chromosome"/>
</dbReference>
<dbReference type="EMBL" id="LR593886">
    <property type="protein sequence ID" value="VTR96611.1"/>
    <property type="molecule type" value="Genomic_DNA"/>
</dbReference>
<protein>
    <submittedName>
        <fullName evidence="1">Uncharacterized protein</fullName>
    </submittedName>
</protein>
<reference evidence="1 2" key="1">
    <citation type="submission" date="2019-05" db="EMBL/GenBank/DDBJ databases">
        <authorList>
            <consortium name="Science for Life Laboratories"/>
        </authorList>
    </citation>
    <scope>NUCLEOTIDE SEQUENCE [LARGE SCALE GENOMIC DNA]</scope>
    <source>
        <strain evidence="1">Soil9</strain>
    </source>
</reference>
<dbReference type="RefSeq" id="WP_162665790.1">
    <property type="nucleotide sequence ID" value="NZ_LR593886.1"/>
</dbReference>
<sequence length="221" mass="23547">MSLIESKPGPRVGNREVRCAACEYGPLATTRKRVAVACRCAGYALGLYTDHRIRKMLDVGRAYTTRLAPLAALVAALREAEAGASEAGRRAVSDVWSIFEGLRAGDAREASRGAHTAVGAIQWALGVGGAAPPVPPKWVWAQTAIARSATAPVFAPEWRTQDVLALARLAQIGDLGVLPILADALQDAGCEDEQILSHCRDPHEDPHTPGCWVPDLILDVE</sequence>
<organism evidence="1 2">
    <name type="scientific">Gemmata massiliana</name>
    <dbReference type="NCBI Taxonomy" id="1210884"/>
    <lineage>
        <taxon>Bacteria</taxon>
        <taxon>Pseudomonadati</taxon>
        <taxon>Planctomycetota</taxon>
        <taxon>Planctomycetia</taxon>
        <taxon>Gemmatales</taxon>
        <taxon>Gemmataceae</taxon>
        <taxon>Gemmata</taxon>
    </lineage>
</organism>
<name>A0A6P2D5P4_9BACT</name>
<dbReference type="AlphaFoldDB" id="A0A6P2D5P4"/>
<proteinExistence type="predicted"/>
<keyword evidence="2" id="KW-1185">Reference proteome</keyword>
<gene>
    <name evidence="1" type="ORF">SOIL9_11340</name>
</gene>
<accession>A0A6P2D5P4</accession>